<feature type="region of interest" description="Disordered" evidence="1">
    <location>
        <begin position="39"/>
        <end position="85"/>
    </location>
</feature>
<evidence type="ECO:0000313" key="2">
    <source>
        <dbReference type="EMBL" id="MQL82575.1"/>
    </source>
</evidence>
<keyword evidence="3" id="KW-1185">Reference proteome</keyword>
<proteinExistence type="predicted"/>
<gene>
    <name evidence="2" type="ORF">Taro_015051</name>
</gene>
<evidence type="ECO:0000313" key="3">
    <source>
        <dbReference type="Proteomes" id="UP000652761"/>
    </source>
</evidence>
<dbReference type="EMBL" id="NMUH01000641">
    <property type="protein sequence ID" value="MQL82575.1"/>
    <property type="molecule type" value="Genomic_DNA"/>
</dbReference>
<name>A0A843UGJ0_COLES</name>
<sequence length="85" mass="9651">MHRDFVYTVLINLFTHINNVSSMETSKSGKETEEKCYMAHGSSKGSFRSDKSEESYMSEKSTNSQRSGVNAYKSSSKIQVKKNKK</sequence>
<reference evidence="2" key="1">
    <citation type="submission" date="2017-07" db="EMBL/GenBank/DDBJ databases">
        <title>Taro Niue Genome Assembly and Annotation.</title>
        <authorList>
            <person name="Atibalentja N."/>
            <person name="Keating K."/>
            <person name="Fields C.J."/>
        </authorList>
    </citation>
    <scope>NUCLEOTIDE SEQUENCE</scope>
    <source>
        <strain evidence="2">Niue_2</strain>
        <tissue evidence="2">Leaf</tissue>
    </source>
</reference>
<organism evidence="2 3">
    <name type="scientific">Colocasia esculenta</name>
    <name type="common">Wild taro</name>
    <name type="synonym">Arum esculentum</name>
    <dbReference type="NCBI Taxonomy" id="4460"/>
    <lineage>
        <taxon>Eukaryota</taxon>
        <taxon>Viridiplantae</taxon>
        <taxon>Streptophyta</taxon>
        <taxon>Embryophyta</taxon>
        <taxon>Tracheophyta</taxon>
        <taxon>Spermatophyta</taxon>
        <taxon>Magnoliopsida</taxon>
        <taxon>Liliopsida</taxon>
        <taxon>Araceae</taxon>
        <taxon>Aroideae</taxon>
        <taxon>Colocasieae</taxon>
        <taxon>Colocasia</taxon>
    </lineage>
</organism>
<dbReference type="Proteomes" id="UP000652761">
    <property type="component" value="Unassembled WGS sequence"/>
</dbReference>
<protein>
    <submittedName>
        <fullName evidence="2">Uncharacterized protein</fullName>
    </submittedName>
</protein>
<comment type="caution">
    <text evidence="2">The sequence shown here is derived from an EMBL/GenBank/DDBJ whole genome shotgun (WGS) entry which is preliminary data.</text>
</comment>
<dbReference type="AlphaFoldDB" id="A0A843UGJ0"/>
<accession>A0A843UGJ0</accession>
<evidence type="ECO:0000256" key="1">
    <source>
        <dbReference type="SAM" id="MobiDB-lite"/>
    </source>
</evidence>
<feature type="compositionally biased region" description="Polar residues" evidence="1">
    <location>
        <begin position="58"/>
        <end position="78"/>
    </location>
</feature>